<proteinExistence type="predicted"/>
<evidence type="ECO:0000313" key="4">
    <source>
        <dbReference type="EMBL" id="KAK7685448.1"/>
    </source>
</evidence>
<keyword evidence="2" id="KW-0812">Transmembrane</keyword>
<dbReference type="InterPro" id="IPR045338">
    <property type="entry name" value="DUF6535"/>
</dbReference>
<protein>
    <recommendedName>
        <fullName evidence="3">DUF6535 domain-containing protein</fullName>
    </recommendedName>
</protein>
<feature type="compositionally biased region" description="Polar residues" evidence="1">
    <location>
        <begin position="42"/>
        <end position="53"/>
    </location>
</feature>
<reference evidence="4 5" key="1">
    <citation type="submission" date="2022-09" db="EMBL/GenBank/DDBJ databases">
        <authorList>
            <person name="Palmer J.M."/>
        </authorList>
    </citation>
    <scope>NUCLEOTIDE SEQUENCE [LARGE SCALE GENOMIC DNA]</scope>
    <source>
        <strain evidence="4 5">DSM 7382</strain>
    </source>
</reference>
<evidence type="ECO:0000259" key="3">
    <source>
        <dbReference type="Pfam" id="PF20153"/>
    </source>
</evidence>
<feature type="domain" description="DUF6535" evidence="3">
    <location>
        <begin position="176"/>
        <end position="347"/>
    </location>
</feature>
<sequence length="758" mass="84983">MSRKIPSRLGKVTHDTSSHRSLQAFKMSAVDLQNEPVGEEVSASNSGFTNMIPNGSELPSPESISVEGDSKQLASSDTEDHYDQGGSAYRRSRRSRQSQTVQYAVAPPPSGYVPRTAIRDEPQVYGRGFGTLPQTQADWATAYYGRGGPVPRNIYEGYPLAFDNVKMGGNEMDRLADLLKEHDKMKVENSNGDIDSLLILTGLFSAIVAAFTIESYKNLQPDPMLASSTLLAQLVLHFNGTSGLQDAGYTFAPLPSSAASMDVVVNSLWFVSLICSVITASVGIFVKQWLRDYINIACSSSEEWVRIRQIRHESIHQWRVFELSTFLPLLLQFALLLFLIGLALFLLSINQVVGWIVTTGVIFYVSGLVFIVVIPMISAGCPYQIAFLRQTAEYIRGSFIRFFYGSHWRQRLGYENPFYRFPGDERGARREQKLDVEAVIGADTSLMDNTALEITLQPCLSSFGLKSTLFFAREMMANRLDRPISHLREISPDDYASLPRQVLDVLLNILCSCTENLFSNDTTVLAIPDMGRFQNVTEALWGFYILLDHLYRTDRRYHMSNWRRAMNRLDTLPMLCLEPSIPETVPEDIKLQLTSFGSDEFVKMMVECPNAKLENNLPLSTTAVKNLLQAATRFVNSKVNSDAGGLVVISLTRVIFHTLAYNDNPTDFHSFSSELKLFNDSIFAVIHQPRQYHTSFHDDGRDILAEEVSSAVHNAGFLNSKAQEEFSLVSREVIESLKALDLRESNDPTTPLPRRAPY</sequence>
<dbReference type="Pfam" id="PF20153">
    <property type="entry name" value="DUF6535"/>
    <property type="match status" value="1"/>
</dbReference>
<feature type="transmembrane region" description="Helical" evidence="2">
    <location>
        <begin position="355"/>
        <end position="379"/>
    </location>
</feature>
<accession>A0AAW0FV45</accession>
<evidence type="ECO:0000256" key="2">
    <source>
        <dbReference type="SAM" id="Phobius"/>
    </source>
</evidence>
<evidence type="ECO:0000256" key="1">
    <source>
        <dbReference type="SAM" id="MobiDB-lite"/>
    </source>
</evidence>
<feature type="transmembrane region" description="Helical" evidence="2">
    <location>
        <begin position="326"/>
        <end position="349"/>
    </location>
</feature>
<gene>
    <name evidence="4" type="ORF">QCA50_011311</name>
</gene>
<feature type="region of interest" description="Disordered" evidence="1">
    <location>
        <begin position="1"/>
        <end position="115"/>
    </location>
</feature>
<dbReference type="AlphaFoldDB" id="A0AAW0FV45"/>
<dbReference type="Proteomes" id="UP001385951">
    <property type="component" value="Unassembled WGS sequence"/>
</dbReference>
<name>A0AAW0FV45_9APHY</name>
<comment type="caution">
    <text evidence="4">The sequence shown here is derived from an EMBL/GenBank/DDBJ whole genome shotgun (WGS) entry which is preliminary data.</text>
</comment>
<keyword evidence="2" id="KW-0472">Membrane</keyword>
<keyword evidence="5" id="KW-1185">Reference proteome</keyword>
<feature type="transmembrane region" description="Helical" evidence="2">
    <location>
        <begin position="267"/>
        <end position="286"/>
    </location>
</feature>
<keyword evidence="2" id="KW-1133">Transmembrane helix</keyword>
<dbReference type="EMBL" id="JASBNA010000020">
    <property type="protein sequence ID" value="KAK7685448.1"/>
    <property type="molecule type" value="Genomic_DNA"/>
</dbReference>
<evidence type="ECO:0000313" key="5">
    <source>
        <dbReference type="Proteomes" id="UP001385951"/>
    </source>
</evidence>
<organism evidence="4 5">
    <name type="scientific">Cerrena zonata</name>
    <dbReference type="NCBI Taxonomy" id="2478898"/>
    <lineage>
        <taxon>Eukaryota</taxon>
        <taxon>Fungi</taxon>
        <taxon>Dikarya</taxon>
        <taxon>Basidiomycota</taxon>
        <taxon>Agaricomycotina</taxon>
        <taxon>Agaricomycetes</taxon>
        <taxon>Polyporales</taxon>
        <taxon>Cerrenaceae</taxon>
        <taxon>Cerrena</taxon>
    </lineage>
</organism>